<dbReference type="Pfam" id="PF02001">
    <property type="entry name" value="DUF134"/>
    <property type="match status" value="1"/>
</dbReference>
<dbReference type="SUPFAM" id="SSF88659">
    <property type="entry name" value="Sigma3 and sigma4 domains of RNA polymerase sigma factors"/>
    <property type="match status" value="1"/>
</dbReference>
<dbReference type="KEGG" id="ifn:GM661_01985"/>
<dbReference type="AlphaFoldDB" id="A0A8A7KBB1"/>
<gene>
    <name evidence="3" type="ORF">GM661_01985</name>
</gene>
<evidence type="ECO:0000256" key="1">
    <source>
        <dbReference type="ARBA" id="ARBA00009350"/>
    </source>
</evidence>
<organism evidence="3 4">
    <name type="scientific">Iocasia fonsfrigidae</name>
    <dbReference type="NCBI Taxonomy" id="2682810"/>
    <lineage>
        <taxon>Bacteria</taxon>
        <taxon>Bacillati</taxon>
        <taxon>Bacillota</taxon>
        <taxon>Clostridia</taxon>
        <taxon>Halanaerobiales</taxon>
        <taxon>Halanaerobiaceae</taxon>
        <taxon>Iocasia</taxon>
    </lineage>
</organism>
<dbReference type="Gene3D" id="1.10.10.10">
    <property type="entry name" value="Winged helix-like DNA-binding domain superfamily/Winged helix DNA-binding domain"/>
    <property type="match status" value="1"/>
</dbReference>
<dbReference type="Proteomes" id="UP000665020">
    <property type="component" value="Chromosome"/>
</dbReference>
<dbReference type="PANTHER" id="PTHR37478">
    <property type="match status" value="1"/>
</dbReference>
<dbReference type="EMBL" id="CP046640">
    <property type="protein sequence ID" value="QTL96828.1"/>
    <property type="molecule type" value="Genomic_DNA"/>
</dbReference>
<dbReference type="InterPro" id="IPR002852">
    <property type="entry name" value="UPF0251"/>
</dbReference>
<sequence length="134" mass="15937">MARPTKERRIEFIPENKYFKPAGIPMRDIEEVSLTLEEVEAVRLKDMEELNQEECASRMNVSRPTFQRVLIEARRKIADALITGKAIRFHGGDYKLADKYFHCSRCGERYNKVYQNRRRRGKIYQKYLCPECDD</sequence>
<dbReference type="RefSeq" id="WP_230868515.1">
    <property type="nucleotide sequence ID" value="NZ_CP046640.1"/>
</dbReference>
<comment type="similarity">
    <text evidence="1 2">Belongs to the UPF0251 family.</text>
</comment>
<dbReference type="HAMAP" id="MF_00674">
    <property type="entry name" value="UPF0251"/>
    <property type="match status" value="1"/>
</dbReference>
<keyword evidence="4" id="KW-1185">Reference proteome</keyword>
<dbReference type="PANTHER" id="PTHR37478:SF2">
    <property type="entry name" value="UPF0251 PROTEIN TK0562"/>
    <property type="match status" value="1"/>
</dbReference>
<proteinExistence type="inferred from homology"/>
<reference evidence="3" key="1">
    <citation type="submission" date="2019-12" db="EMBL/GenBank/DDBJ databases">
        <authorList>
            <person name="zhang j."/>
            <person name="sun C.M."/>
        </authorList>
    </citation>
    <scope>NUCLEOTIDE SEQUENCE</scope>
    <source>
        <strain evidence="3">NS-1</strain>
    </source>
</reference>
<name>A0A8A7KBB1_9FIRM</name>
<accession>A0A8A7KBB1</accession>
<evidence type="ECO:0000313" key="4">
    <source>
        <dbReference type="Proteomes" id="UP000665020"/>
    </source>
</evidence>
<evidence type="ECO:0000313" key="3">
    <source>
        <dbReference type="EMBL" id="QTL96828.1"/>
    </source>
</evidence>
<dbReference type="InterPro" id="IPR036388">
    <property type="entry name" value="WH-like_DNA-bd_sf"/>
</dbReference>
<evidence type="ECO:0000256" key="2">
    <source>
        <dbReference type="HAMAP-Rule" id="MF_00674"/>
    </source>
</evidence>
<dbReference type="InterPro" id="IPR013324">
    <property type="entry name" value="RNA_pol_sigma_r3/r4-like"/>
</dbReference>
<protein>
    <recommendedName>
        <fullName evidence="2">UPF0251 protein GM661_01985</fullName>
    </recommendedName>
</protein>